<organism evidence="7 8">
    <name type="scientific">Collichthys lucidus</name>
    <name type="common">Big head croaker</name>
    <name type="synonym">Sciaena lucida</name>
    <dbReference type="NCBI Taxonomy" id="240159"/>
    <lineage>
        <taxon>Eukaryota</taxon>
        <taxon>Metazoa</taxon>
        <taxon>Chordata</taxon>
        <taxon>Craniata</taxon>
        <taxon>Vertebrata</taxon>
        <taxon>Euteleostomi</taxon>
        <taxon>Actinopterygii</taxon>
        <taxon>Neopterygii</taxon>
        <taxon>Teleostei</taxon>
        <taxon>Neoteleostei</taxon>
        <taxon>Acanthomorphata</taxon>
        <taxon>Eupercaria</taxon>
        <taxon>Sciaenidae</taxon>
        <taxon>Collichthys</taxon>
    </lineage>
</organism>
<dbReference type="AlphaFoldDB" id="A0A4U5U1R1"/>
<feature type="compositionally biased region" description="Polar residues" evidence="4">
    <location>
        <begin position="512"/>
        <end position="522"/>
    </location>
</feature>
<feature type="compositionally biased region" description="Basic and acidic residues" evidence="4">
    <location>
        <begin position="501"/>
        <end position="511"/>
    </location>
</feature>
<comment type="similarity">
    <text evidence="1">Belongs to the TRAFAC class TrmE-Era-EngA-EngB-Septin-like GTPase superfamily. AIG1/Toc34/Toc159-like paraseptin GTPase family. IAN subfamily.</text>
</comment>
<feature type="region of interest" description="Disordered" evidence="4">
    <location>
        <begin position="501"/>
        <end position="667"/>
    </location>
</feature>
<dbReference type="InterPro" id="IPR045058">
    <property type="entry name" value="GIMA/IAN/Toc"/>
</dbReference>
<dbReference type="FunFam" id="3.40.50.300:FF:000366">
    <property type="entry name" value="GTPase, IMAP family member 2"/>
    <property type="match status" value="1"/>
</dbReference>
<keyword evidence="8" id="KW-1185">Reference proteome</keyword>
<feature type="compositionally biased region" description="Low complexity" evidence="4">
    <location>
        <begin position="615"/>
        <end position="666"/>
    </location>
</feature>
<evidence type="ECO:0000256" key="3">
    <source>
        <dbReference type="ARBA" id="ARBA00023134"/>
    </source>
</evidence>
<dbReference type="GO" id="GO:0005525">
    <property type="term" value="F:GTP binding"/>
    <property type="evidence" value="ECO:0007669"/>
    <property type="project" value="UniProtKB-KW"/>
</dbReference>
<dbReference type="STRING" id="240159.A0A4U5U1R1"/>
<dbReference type="SUPFAM" id="SSF52540">
    <property type="entry name" value="P-loop containing nucleoside triphosphate hydrolases"/>
    <property type="match status" value="2"/>
</dbReference>
<evidence type="ECO:0000256" key="1">
    <source>
        <dbReference type="ARBA" id="ARBA00008535"/>
    </source>
</evidence>
<dbReference type="EMBL" id="CM014080">
    <property type="protein sequence ID" value="TKS68017.1"/>
    <property type="molecule type" value="Genomic_DNA"/>
</dbReference>
<name>A0A4U5U1R1_COLLU</name>
<feature type="domain" description="AIG1-type G" evidence="6">
    <location>
        <begin position="665"/>
        <end position="874"/>
    </location>
</feature>
<keyword evidence="3" id="KW-0342">GTP-binding</keyword>
<dbReference type="PANTHER" id="PTHR10903:SF167">
    <property type="entry name" value="GTPASE IMAP FAMILY MEMBER 6-RELATED"/>
    <property type="match status" value="1"/>
</dbReference>
<accession>A0A4U5U1R1</accession>
<evidence type="ECO:0000313" key="8">
    <source>
        <dbReference type="Proteomes" id="UP000298787"/>
    </source>
</evidence>
<dbReference type="Pfam" id="PF04548">
    <property type="entry name" value="AIG1"/>
    <property type="match status" value="2"/>
</dbReference>
<feature type="region of interest" description="Disordered" evidence="4">
    <location>
        <begin position="1"/>
        <end position="40"/>
    </location>
</feature>
<evidence type="ECO:0000256" key="5">
    <source>
        <dbReference type="SAM" id="Phobius"/>
    </source>
</evidence>
<feature type="compositionally biased region" description="Basic and acidic residues" evidence="4">
    <location>
        <begin position="523"/>
        <end position="553"/>
    </location>
</feature>
<dbReference type="Proteomes" id="UP000298787">
    <property type="component" value="Chromosome 3"/>
</dbReference>
<gene>
    <name evidence="7" type="ORF">D9C73_002077</name>
</gene>
<keyword evidence="5" id="KW-1133">Transmembrane helix</keyword>
<feature type="compositionally biased region" description="Acidic residues" evidence="4">
    <location>
        <begin position="1"/>
        <end position="11"/>
    </location>
</feature>
<feature type="domain" description="AIG1-type G" evidence="6">
    <location>
        <begin position="290"/>
        <end position="485"/>
    </location>
</feature>
<protein>
    <submittedName>
        <fullName evidence="7">HMG domain-containing protein 4 HMG box-containing protein 4 High mobility group protein 2-like 1</fullName>
    </submittedName>
</protein>
<dbReference type="FunFam" id="3.40.50.300:FF:002274">
    <property type="entry name" value="Si:dkeyp-69e1.8"/>
    <property type="match status" value="1"/>
</dbReference>
<dbReference type="PROSITE" id="PS51720">
    <property type="entry name" value="G_AIG1"/>
    <property type="match status" value="2"/>
</dbReference>
<dbReference type="Gene3D" id="3.40.50.300">
    <property type="entry name" value="P-loop containing nucleotide triphosphate hydrolases"/>
    <property type="match status" value="2"/>
</dbReference>
<keyword evidence="5" id="KW-0472">Membrane</keyword>
<evidence type="ECO:0000259" key="6">
    <source>
        <dbReference type="PROSITE" id="PS51720"/>
    </source>
</evidence>
<dbReference type="InterPro" id="IPR027417">
    <property type="entry name" value="P-loop_NTPase"/>
</dbReference>
<reference evidence="7 8" key="1">
    <citation type="submission" date="2019-01" db="EMBL/GenBank/DDBJ databases">
        <title>Genome Assembly of Collichthys lucidus.</title>
        <authorList>
            <person name="Cai M."/>
            <person name="Xiao S."/>
        </authorList>
    </citation>
    <scope>NUCLEOTIDE SEQUENCE [LARGE SCALE GENOMIC DNA]</scope>
    <source>
        <strain evidence="7">JT15FE1705JMU</strain>
        <tissue evidence="7">Muscle</tissue>
    </source>
</reference>
<feature type="compositionally biased region" description="Basic and acidic residues" evidence="4">
    <location>
        <begin position="563"/>
        <end position="581"/>
    </location>
</feature>
<feature type="transmembrane region" description="Helical" evidence="5">
    <location>
        <begin position="1167"/>
        <end position="1195"/>
    </location>
</feature>
<evidence type="ECO:0000313" key="7">
    <source>
        <dbReference type="EMBL" id="TKS68017.1"/>
    </source>
</evidence>
<proteinExistence type="inferred from homology"/>
<evidence type="ECO:0000256" key="4">
    <source>
        <dbReference type="SAM" id="MobiDB-lite"/>
    </source>
</evidence>
<keyword evidence="5" id="KW-0812">Transmembrane</keyword>
<keyword evidence="2" id="KW-0547">Nucleotide-binding</keyword>
<dbReference type="CDD" id="cd01852">
    <property type="entry name" value="AIG1"/>
    <property type="match status" value="2"/>
</dbReference>
<sequence>MSQQTDEEAETEWGSAKRDGGAESEPDGAEPSTFLPVYPDGWRIRGEEDLQEDLLHPCCPAEGNIDQSNPASVLEYWVYRDDQNNVADCPVTRTVTPPSSPVTGRPRLFIPVSSSTDPCSPSGSPWDTPPVSAAAHLHLLGESLSLIGHHLQETDKMVSVPGSLSLLLDSLLCALAPLICLTTEIPELRSCTQHTLSSTLENISYVMPGMELCGRVVQLNNMVVLEEILCSVSSQERLECNCSLLLLLKQPGASPVGLDFRLVILTVTADYKIFTAMSEHLRASYCGSSPRELRLVLLGNIGCGKTASADTILGQLSPVSPSASRICQLRQGVSDGRSLTVVEAPRWYWTGGKMEDSVRKETERVMELAAPGPHALLLLVPVSQFTEMEGRVPAELEEVFGAGVLDHTLVLLTCGDYLMGRNVEDYLQKEHPGLRQIIDRCGGRYHVISNRHRQDREQVHELLQKVDNMVKKNGVYLVKTAQERHLEKRVRDRKRELLESYKAQKEERGRETSTNVLNTETQRSVERAEECINTLERRRREERESDAMEERVSVRQRFNKLRSTSEREPCTEPPPDREVKRTPSFRLNAVHHRINSFEEKSPETSPTSASRSPVFASFPSTPTFAPAPSSPSSFPSSTSSTSFPSSTKSSSSFSFPTSASSSSSSPELRLVLLGRSGAGKSTAGNKILGREEFESYPESLTAITQECEKKKALVEGRRVAVVDTPDWFNSEQTPDEVRAQISSCVALSSPGPHAFLLCVPVDQPAKTELQALRAVESVFGLEAVQKHTLVLFTYADRLRESGKAGSNSVEAYIAGQREDLLTLVEKCRDRFHVMETGRDWRVRKNVAELLEKVEQTVKEAGGQCYSSPAFQEAENRVRQKQVEIARQKKGETAEEERRGVVRQLSSERRMLYPYMQPVAEAEEEVREDEIEKTRDEAEMSVKTMNIESLPPVTLSNMSPSLLRAIMEKMESSAKSLPRLLADSSAWVSEGAMKVKGSPAWGTVGSRAHNVQKMVADSSVWQKVGSSAGHVSKLVGDRVPKVVVDGSAWVGSGAKSAAASPLWGKVGSGAKSGAKLVADGSMRIGAGAKNLAQSPVWGKVGSGAKTGAKLVADSSMRVGAGIGSGAKKVAQSPVWGKVGAGAKAGAKMVAESSVWEKIGTAAKQVPKVVIAGAVLGLVLGVFLGGAIGGAVGAAAGSAASEVGRRKLGRKSSLETTDEAAKNVERRVNDGVDSLITQAEKVLKTE</sequence>
<dbReference type="PANTHER" id="PTHR10903">
    <property type="entry name" value="GTPASE, IMAP FAMILY MEMBER-RELATED"/>
    <property type="match status" value="1"/>
</dbReference>
<dbReference type="InterPro" id="IPR006703">
    <property type="entry name" value="G_AIG1"/>
</dbReference>
<evidence type="ECO:0000256" key="2">
    <source>
        <dbReference type="ARBA" id="ARBA00022741"/>
    </source>
</evidence>